<sequence>MGDFDFLYENDDENVFHNQGRVPLFRRYIRDFGNPIERYTADEFRKRYRFRKDTVRDVSLLLPIIFEDLIKLNNRGLPIPPLLQLLIALRFYATNSFQAVHEDMREFHQSSVCRLVKKVSPLLLRVD</sequence>
<name>A0AAV8VBU8_9CUCU</name>
<reference evidence="1 2" key="1">
    <citation type="journal article" date="2023" name="Insect Mol. Biol.">
        <title>Genome sequencing provides insights into the evolution of gene families encoding plant cell wall-degrading enzymes in longhorned beetles.</title>
        <authorList>
            <person name="Shin N.R."/>
            <person name="Okamura Y."/>
            <person name="Kirsch R."/>
            <person name="Pauchet Y."/>
        </authorList>
    </citation>
    <scope>NUCLEOTIDE SEQUENCE [LARGE SCALE GENOMIC DNA]</scope>
    <source>
        <strain evidence="1">EAD_L_NR</strain>
    </source>
</reference>
<accession>A0AAV8VBU8</accession>
<evidence type="ECO:0000313" key="1">
    <source>
        <dbReference type="EMBL" id="KAJ8911502.1"/>
    </source>
</evidence>
<organism evidence="1 2">
    <name type="scientific">Exocentrus adspersus</name>
    <dbReference type="NCBI Taxonomy" id="1586481"/>
    <lineage>
        <taxon>Eukaryota</taxon>
        <taxon>Metazoa</taxon>
        <taxon>Ecdysozoa</taxon>
        <taxon>Arthropoda</taxon>
        <taxon>Hexapoda</taxon>
        <taxon>Insecta</taxon>
        <taxon>Pterygota</taxon>
        <taxon>Neoptera</taxon>
        <taxon>Endopterygota</taxon>
        <taxon>Coleoptera</taxon>
        <taxon>Polyphaga</taxon>
        <taxon>Cucujiformia</taxon>
        <taxon>Chrysomeloidea</taxon>
        <taxon>Cerambycidae</taxon>
        <taxon>Lamiinae</taxon>
        <taxon>Acanthocinini</taxon>
        <taxon>Exocentrus</taxon>
    </lineage>
</organism>
<proteinExistence type="predicted"/>
<comment type="caution">
    <text evidence="1">The sequence shown here is derived from an EMBL/GenBank/DDBJ whole genome shotgun (WGS) entry which is preliminary data.</text>
</comment>
<keyword evidence="2" id="KW-1185">Reference proteome</keyword>
<evidence type="ECO:0000313" key="2">
    <source>
        <dbReference type="Proteomes" id="UP001159042"/>
    </source>
</evidence>
<protein>
    <recommendedName>
        <fullName evidence="3">Nuclease HARBI1</fullName>
    </recommendedName>
</protein>
<gene>
    <name evidence="1" type="ORF">NQ315_014427</name>
</gene>
<dbReference type="EMBL" id="JANEYG010000185">
    <property type="protein sequence ID" value="KAJ8911502.1"/>
    <property type="molecule type" value="Genomic_DNA"/>
</dbReference>
<evidence type="ECO:0008006" key="3">
    <source>
        <dbReference type="Google" id="ProtNLM"/>
    </source>
</evidence>
<dbReference type="AlphaFoldDB" id="A0AAV8VBU8"/>
<dbReference type="Proteomes" id="UP001159042">
    <property type="component" value="Unassembled WGS sequence"/>
</dbReference>